<dbReference type="STRING" id="37658.SAMN05661086_01459"/>
<sequence length="46" mass="5295">MDDAIKKSLPQQGSQKSRDRSGLESDPGTKNTEFKKHWHQNIKKVD</sequence>
<proteinExistence type="predicted"/>
<dbReference type="AlphaFoldDB" id="A0A1I6J8U5"/>
<dbReference type="EMBL" id="FOYZ01000005">
    <property type="protein sequence ID" value="SFR75331.1"/>
    <property type="molecule type" value="Genomic_DNA"/>
</dbReference>
<evidence type="ECO:0000313" key="3">
    <source>
        <dbReference type="Proteomes" id="UP000199659"/>
    </source>
</evidence>
<evidence type="ECO:0000313" key="2">
    <source>
        <dbReference type="EMBL" id="SFR75331.1"/>
    </source>
</evidence>
<gene>
    <name evidence="2" type="ORF">SAMN05661086_01459</name>
</gene>
<accession>A0A1I6J8U5</accession>
<keyword evidence="3" id="KW-1185">Reference proteome</keyword>
<evidence type="ECO:0000256" key="1">
    <source>
        <dbReference type="SAM" id="MobiDB-lite"/>
    </source>
</evidence>
<name>A0A1I6J8U5_9FIRM</name>
<protein>
    <submittedName>
        <fullName evidence="2">Uncharacterized protein</fullName>
    </submittedName>
</protein>
<reference evidence="2 3" key="1">
    <citation type="submission" date="2016-10" db="EMBL/GenBank/DDBJ databases">
        <authorList>
            <person name="de Groot N.N."/>
        </authorList>
    </citation>
    <scope>NUCLEOTIDE SEQUENCE [LARGE SCALE GENOMIC DNA]</scope>
    <source>
        <strain evidence="2 3">743A</strain>
    </source>
</reference>
<feature type="compositionally biased region" description="Basic residues" evidence="1">
    <location>
        <begin position="36"/>
        <end position="46"/>
    </location>
</feature>
<dbReference type="Proteomes" id="UP000199659">
    <property type="component" value="Unassembled WGS sequence"/>
</dbReference>
<feature type="region of interest" description="Disordered" evidence="1">
    <location>
        <begin position="1"/>
        <end position="46"/>
    </location>
</feature>
<organism evidence="2 3">
    <name type="scientific">Anaeromicropila populeti</name>
    <dbReference type="NCBI Taxonomy" id="37658"/>
    <lineage>
        <taxon>Bacteria</taxon>
        <taxon>Bacillati</taxon>
        <taxon>Bacillota</taxon>
        <taxon>Clostridia</taxon>
        <taxon>Lachnospirales</taxon>
        <taxon>Lachnospiraceae</taxon>
        <taxon>Anaeromicropila</taxon>
    </lineage>
</organism>
<dbReference type="RefSeq" id="WP_177214606.1">
    <property type="nucleotide sequence ID" value="NZ_FOYZ01000005.1"/>
</dbReference>